<name>A0ABP8H972_9BACT</name>
<feature type="signal peptide" evidence="1">
    <location>
        <begin position="1"/>
        <end position="20"/>
    </location>
</feature>
<evidence type="ECO:0000256" key="1">
    <source>
        <dbReference type="SAM" id="SignalP"/>
    </source>
</evidence>
<dbReference type="Proteomes" id="UP001501725">
    <property type="component" value="Unassembled WGS sequence"/>
</dbReference>
<reference evidence="3" key="1">
    <citation type="journal article" date="2019" name="Int. J. Syst. Evol. Microbiol.">
        <title>The Global Catalogue of Microorganisms (GCM) 10K type strain sequencing project: providing services to taxonomists for standard genome sequencing and annotation.</title>
        <authorList>
            <consortium name="The Broad Institute Genomics Platform"/>
            <consortium name="The Broad Institute Genome Sequencing Center for Infectious Disease"/>
            <person name="Wu L."/>
            <person name="Ma J."/>
        </authorList>
    </citation>
    <scope>NUCLEOTIDE SEQUENCE [LARGE SCALE GENOMIC DNA]</scope>
    <source>
        <strain evidence="3">JCM 17919</strain>
    </source>
</reference>
<dbReference type="EMBL" id="BAABGY010000009">
    <property type="protein sequence ID" value="GAA4336118.1"/>
    <property type="molecule type" value="Genomic_DNA"/>
</dbReference>
<comment type="caution">
    <text evidence="2">The sequence shown here is derived from an EMBL/GenBank/DDBJ whole genome shotgun (WGS) entry which is preliminary data.</text>
</comment>
<dbReference type="Gene3D" id="2.60.40.740">
    <property type="match status" value="3"/>
</dbReference>
<feature type="chain" id="PRO_5046022752" description="T9SS type B sorting domain-containing protein" evidence="1">
    <location>
        <begin position="21"/>
        <end position="1769"/>
    </location>
</feature>
<proteinExistence type="predicted"/>
<gene>
    <name evidence="2" type="ORF">GCM10023184_31240</name>
</gene>
<dbReference type="Pfam" id="PF13573">
    <property type="entry name" value="SprB"/>
    <property type="match status" value="9"/>
</dbReference>
<dbReference type="Pfam" id="PF13585">
    <property type="entry name" value="CHU_C"/>
    <property type="match status" value="1"/>
</dbReference>
<evidence type="ECO:0000313" key="3">
    <source>
        <dbReference type="Proteomes" id="UP001501725"/>
    </source>
</evidence>
<sequence>MKLKALLLCFFVVLIHASGAAQRIVLNGSLNGTTQQLICGNTCTPVSFKTFHLKKTDDYVVRSINYEPYDFVTPTGTELSTLYADDEFGPIMNMAFDFCFYGATYNKAVVGSNGLITFDQTNANCANAYTTTATIPYASGDQCDQFDVYYPKATIFGMYTDLDPRATASASGRKIEWRVEGVAPLRRLVVSYYNSGMYGASTCGGNPTTFMIVAYESTSVVEVHIKSKACNTTSASGKTVLGIQNFNRNKAVAAPGKNATVWTESNTAYRFLPNAASLFVKSELYSITGTLISTTTPGTDTSSTTDGYLNVRFPDVCPTADTTQYVIKTYWASCTGTGQLVVNDTFKVVRAGLLTANLASTNSACSPSGTITVTPTSGTAPYTYELNGGAPQASGAFTALGAGTYNILVKDATGCQVLKTVTLTASNNLTAAASATSSGCAPSGSITVTPVTGTAPYTYALNGGSPQSSNVFNALAPGAYTVLVTDAASCTKTLNVTVGAQPPLTATFSTTSSGCAATGTITVNVTPGVGVAPFSYSLDGGTPQAANVLTGVSAGVHVVTVKDASGCTLNINALVFGQTMTATAASTASGCTPSGTITVTVGAVGTAPFTYALDGGTPQAANSFTGVSGGAHTVVVRDAVGCTVTVNVNVASSSALTATAASTPSGCQPADGTITVTVPAGAGAGPYTYALDGAAAQASNSFAGVAAGPHAVVVADGGGCTFTVNVTVGATPAVQATATSTPSGCNPIGTVTVNATGGTAPFQYSLGTGGAQVANTFNNVASGTHQVTVVDAKGCSKVVDVTVGAHPALTATATATPSGCTPPTGSITVTVPAGSGLAPFTYTLDGGTPQVVNTFNFVASGAHSVVVSDAAGCTFTVSATVGAPAPMTLTAATTATGCTPAGTLTVTVANGVAPYTYALNGGTPQASNVFSGLAAGSYNIGVTDAQGCTGTHSATVSSLPLPDATASMTPSGCDPTGTITVSVAAGSGTAPFTYALDGAAAQAANSFSSVGAGAHRVVVFDATGCTDTVDITVTALPALAATTATTPSSCTPSGSITVNVTAGTGVAPFSYSLDGGAPQATNVFTNVASGPHSITVRDAVGCSVTLSVTVADPSALAATTTVNNTSCQGASNGTVTLNPQNGLAPYEYRLGAGGWQTAATFTGLPAGTYDFYFRDAAGCASGLIQATVAAGAPLTATATQVNVTCFGGTNGSATLAPSANGTAPYVYSADNFGITQAGATFTGLAAGTHNFWVRDAVGCSGSVAVTITAPTQLVAGTPVVTDARCNGASDGSVTLSATGGTAPYSYSFNNSPFGASAVFTSAAGTFPAAVRDNNGCSVAVTPNITVGQPSGMTVTGIDVVNAACDRLGQLTVHASGGTAPYRYALDGGTAVTNNVFANVPAGPRALQVTDANNCPVPAAATVGLDSNLTYTRPVVDPICEGSKASIELGAPRSNATAFSWTGPVLTTNNASGSSVDVRPTVSTMYHVRMTLGRCTHIDSIFVPVRPAPVPDAGTQTPICFGQNAQLNAAPGYATYDWTPRTYLSGNVNGPNPNVVRPTSSIRYTLHVVDANGCRSLVPDTVTVVVTPPIIVRTNPLDTVAYIGDTIRVTASSPGTNYQWSPATGLSNPNVANPLILVNKDEVYRVRAWTDQGCAGETMFYLRAYAGPNIYVPDAFTPNRDGRNDLLRPVCVGVKTLSHFRVFNRWGQLMYEYKGERRGPEVYNLLNSNIGWDGTLGGKEVSSGTYVWIAEGVTKEGRVISRKGTVTIIR</sequence>
<organism evidence="2 3">
    <name type="scientific">Flaviaesturariibacter amylovorans</name>
    <dbReference type="NCBI Taxonomy" id="1084520"/>
    <lineage>
        <taxon>Bacteria</taxon>
        <taxon>Pseudomonadati</taxon>
        <taxon>Bacteroidota</taxon>
        <taxon>Chitinophagia</taxon>
        <taxon>Chitinophagales</taxon>
        <taxon>Chitinophagaceae</taxon>
        <taxon>Flaviaestuariibacter</taxon>
    </lineage>
</organism>
<protein>
    <recommendedName>
        <fullName evidence="4">T9SS type B sorting domain-containing protein</fullName>
    </recommendedName>
</protein>
<evidence type="ECO:0008006" key="4">
    <source>
        <dbReference type="Google" id="ProtNLM"/>
    </source>
</evidence>
<dbReference type="RefSeq" id="WP_345256691.1">
    <property type="nucleotide sequence ID" value="NZ_BAABGY010000009.1"/>
</dbReference>
<evidence type="ECO:0000313" key="2">
    <source>
        <dbReference type="EMBL" id="GAA4336118.1"/>
    </source>
</evidence>
<keyword evidence="3" id="KW-1185">Reference proteome</keyword>
<accession>A0ABP8H972</accession>
<keyword evidence="1" id="KW-0732">Signal</keyword>
<dbReference type="InterPro" id="IPR025667">
    <property type="entry name" value="SprB_repeat"/>
</dbReference>